<feature type="domain" description="Lipoxygenase" evidence="6">
    <location>
        <begin position="650"/>
        <end position="708"/>
    </location>
</feature>
<dbReference type="CDD" id="cd00030">
    <property type="entry name" value="C2"/>
    <property type="match status" value="1"/>
</dbReference>
<feature type="coiled-coil region" evidence="3">
    <location>
        <begin position="156"/>
        <end position="183"/>
    </location>
</feature>
<dbReference type="PROSITE" id="PS51393">
    <property type="entry name" value="LIPOXYGENASE_3"/>
    <property type="match status" value="1"/>
</dbReference>
<evidence type="ECO:0000259" key="5">
    <source>
        <dbReference type="PROSITE" id="PS50004"/>
    </source>
</evidence>
<dbReference type="InterPro" id="IPR036226">
    <property type="entry name" value="LipOase_C_sf"/>
</dbReference>
<evidence type="ECO:0000313" key="8">
    <source>
        <dbReference type="Proteomes" id="UP000037460"/>
    </source>
</evidence>
<comment type="caution">
    <text evidence="7">The sequence shown here is derived from an EMBL/GenBank/DDBJ whole genome shotgun (WGS) entry which is preliminary data.</text>
</comment>
<dbReference type="Gene3D" id="1.20.245.10">
    <property type="entry name" value="Lipoxygenase-1, Domain 5"/>
    <property type="match status" value="1"/>
</dbReference>
<accession>A0A0M0LQV4</accession>
<dbReference type="GO" id="GO:0016020">
    <property type="term" value="C:membrane"/>
    <property type="evidence" value="ECO:0007669"/>
    <property type="project" value="TreeGrafter"/>
</dbReference>
<evidence type="ECO:0000256" key="3">
    <source>
        <dbReference type="SAM" id="Coils"/>
    </source>
</evidence>
<dbReference type="SUPFAM" id="SSF49562">
    <property type="entry name" value="C2 domain (Calcium/lipid-binding domain, CaLB)"/>
    <property type="match status" value="1"/>
</dbReference>
<organism evidence="7 8">
    <name type="scientific">Chrysochromulina tobinii</name>
    <dbReference type="NCBI Taxonomy" id="1460289"/>
    <lineage>
        <taxon>Eukaryota</taxon>
        <taxon>Haptista</taxon>
        <taxon>Haptophyta</taxon>
        <taxon>Prymnesiophyceae</taxon>
        <taxon>Prymnesiales</taxon>
        <taxon>Chrysochromulinaceae</taxon>
        <taxon>Chrysochromulina</taxon>
    </lineage>
</organism>
<dbReference type="AlphaFoldDB" id="A0A0M0LQV4"/>
<dbReference type="Pfam" id="PF00305">
    <property type="entry name" value="Lipoxygenase"/>
    <property type="match status" value="1"/>
</dbReference>
<evidence type="ECO:0000256" key="2">
    <source>
        <dbReference type="ARBA" id="ARBA00022837"/>
    </source>
</evidence>
<protein>
    <recommendedName>
        <fullName evidence="9">C2 domain-containing protein</fullName>
    </recommendedName>
</protein>
<evidence type="ECO:0000256" key="4">
    <source>
        <dbReference type="SAM" id="MobiDB-lite"/>
    </source>
</evidence>
<dbReference type="PANTHER" id="PTHR45911">
    <property type="entry name" value="C2 DOMAIN-CONTAINING PROTEIN"/>
    <property type="match status" value="1"/>
</dbReference>
<feature type="region of interest" description="Disordered" evidence="4">
    <location>
        <begin position="1"/>
        <end position="23"/>
    </location>
</feature>
<sequence>MGCGASSRAPAEGAEHQAPVREATPHAILIEKAQKLSRDVDIMGPADPFVIIRLGPVGAAWSAKARETERVSDTCWNTVSPTWNFAFRFAAPPPGADWELHCRVFDKDDLSSDDFMGECMVPLAALREHEDERREYPMRAPAQGSLTIMAGARVSAALLAELTTALEAELRDEEEKAAAAERGLGASLLAPLGWLTSKLSGWFNEQAGGALYYRNVAALAVAWNQEPKPGDDAASKLCGPSCLDALGGLAWLEARAAAFLAGRRTLRVGADTKMFVCQLQHEVMLGIQLTDAEALTFAKLQSQILVAFSVPSSAMPVLRATLGVDKTLEEKASWLTRYEAALHKISPDEMRTLGPAKVTQLASMLMDALLFAGGISVPNVIAYFKLRSVADYHRLGVNFADFALAPDLASPGSHACPGKEFGLQTIFAFLRAFVRAATPYGGVKRLWSAHRSAPKGSKGGSSTPAMPPEEIKVTYFNSTPFELQQMTDTLNGRELARADAWLRSERSAEERTNKFYTSTNENTQLMIWAVQKVVDPTTVGTSDKITAELLPKQDYADEWIHMPFGGIKIISRDEDQPPAWLKAVFGKYLPQQYKTWDDLDTDAGIAELCIVGVGSWYLKAARSAAAAGHDVPPESAFECNIEYMSRYVPFPERIAAAGLPDAFVAHWPLAVDGLALWNAIGAYVRAFLVPFFPDDAAVHADDELRAFWASFEVTELIFSVTGRHELVGSIVEYLTSPVGLAPKLANGTVEPDVQSHAQALVIIALTGMRVRQPPLMDEYSHLFSVNEWETARKQQGVLDAVRGFQVALEALAKAIDERNVRRGATGHEFVAFNPRILETSVSI</sequence>
<dbReference type="OrthoDB" id="186960at2759"/>
<dbReference type="SUPFAM" id="SSF48484">
    <property type="entry name" value="Lipoxigenase"/>
    <property type="match status" value="1"/>
</dbReference>
<evidence type="ECO:0000256" key="1">
    <source>
        <dbReference type="ARBA" id="ARBA00022723"/>
    </source>
</evidence>
<keyword evidence="8" id="KW-1185">Reference proteome</keyword>
<gene>
    <name evidence="7" type="ORF">Ctob_015774</name>
</gene>
<feature type="domain" description="C2" evidence="5">
    <location>
        <begin position="6"/>
        <end position="136"/>
    </location>
</feature>
<keyword evidence="3" id="KW-0175">Coiled coil</keyword>
<dbReference type="Proteomes" id="UP000037460">
    <property type="component" value="Unassembled WGS sequence"/>
</dbReference>
<keyword evidence="2" id="KW-0106">Calcium</keyword>
<dbReference type="EMBL" id="JWZX01000377">
    <property type="protein sequence ID" value="KOO53113.1"/>
    <property type="molecule type" value="Genomic_DNA"/>
</dbReference>
<evidence type="ECO:0008006" key="9">
    <source>
        <dbReference type="Google" id="ProtNLM"/>
    </source>
</evidence>
<evidence type="ECO:0000313" key="7">
    <source>
        <dbReference type="EMBL" id="KOO53113.1"/>
    </source>
</evidence>
<dbReference type="GO" id="GO:0005509">
    <property type="term" value="F:calcium ion binding"/>
    <property type="evidence" value="ECO:0007669"/>
    <property type="project" value="TreeGrafter"/>
</dbReference>
<dbReference type="InterPro" id="IPR000008">
    <property type="entry name" value="C2_dom"/>
</dbReference>
<dbReference type="InterPro" id="IPR013819">
    <property type="entry name" value="LipOase_C"/>
</dbReference>
<dbReference type="Gene3D" id="2.60.40.150">
    <property type="entry name" value="C2 domain"/>
    <property type="match status" value="1"/>
</dbReference>
<dbReference type="GO" id="GO:0016702">
    <property type="term" value="F:oxidoreductase activity, acting on single donors with incorporation of molecular oxygen, incorporation of two atoms of oxygen"/>
    <property type="evidence" value="ECO:0007669"/>
    <property type="project" value="InterPro"/>
</dbReference>
<dbReference type="SMART" id="SM00239">
    <property type="entry name" value="C2"/>
    <property type="match status" value="1"/>
</dbReference>
<dbReference type="PANTHER" id="PTHR45911:SF4">
    <property type="entry name" value="MULTIPLE C2 AND TRANSMEMBRANE DOMAIN-CONTAINING PROTEIN"/>
    <property type="match status" value="1"/>
</dbReference>
<evidence type="ECO:0000259" key="6">
    <source>
        <dbReference type="PROSITE" id="PS51393"/>
    </source>
</evidence>
<proteinExistence type="predicted"/>
<dbReference type="InterPro" id="IPR035892">
    <property type="entry name" value="C2_domain_sf"/>
</dbReference>
<keyword evidence="1" id="KW-0479">Metal-binding</keyword>
<dbReference type="Pfam" id="PF00168">
    <property type="entry name" value="C2"/>
    <property type="match status" value="1"/>
</dbReference>
<dbReference type="PROSITE" id="PS50004">
    <property type="entry name" value="C2"/>
    <property type="match status" value="1"/>
</dbReference>
<name>A0A0M0LQV4_9EUKA</name>
<reference evidence="8" key="1">
    <citation type="journal article" date="2015" name="PLoS Genet.">
        <title>Genome Sequence and Transcriptome Analyses of Chrysochromulina tobin: Metabolic Tools for Enhanced Algal Fitness in the Prominent Order Prymnesiales (Haptophyceae).</title>
        <authorList>
            <person name="Hovde B.T."/>
            <person name="Deodato C.R."/>
            <person name="Hunsperger H.M."/>
            <person name="Ryken S.A."/>
            <person name="Yost W."/>
            <person name="Jha R.K."/>
            <person name="Patterson J."/>
            <person name="Monnat R.J. Jr."/>
            <person name="Barlow S.B."/>
            <person name="Starkenburg S.R."/>
            <person name="Cattolico R.A."/>
        </authorList>
    </citation>
    <scope>NUCLEOTIDE SEQUENCE</scope>
    <source>
        <strain evidence="8">CCMP291</strain>
    </source>
</reference>